<feature type="domain" description="Stc1" evidence="2">
    <location>
        <begin position="34"/>
        <end position="110"/>
    </location>
</feature>
<evidence type="ECO:0000313" key="3">
    <source>
        <dbReference type="EMBL" id="KAF4444253.1"/>
    </source>
</evidence>
<keyword evidence="4" id="KW-1185">Reference proteome</keyword>
<dbReference type="Pfam" id="PF12898">
    <property type="entry name" value="Stc1"/>
    <property type="match status" value="1"/>
</dbReference>
<evidence type="ECO:0000259" key="2">
    <source>
        <dbReference type="Pfam" id="PF12898"/>
    </source>
</evidence>
<gene>
    <name evidence="3" type="ORF">F53441_11197</name>
</gene>
<dbReference type="Proteomes" id="UP000605986">
    <property type="component" value="Unassembled WGS sequence"/>
</dbReference>
<sequence>MPRRRKSPLEPKGEPVEPVGIARPSTLSAMTQYRCAAGGEWKPLSMFSKTQQKSIHQTANPGRTGMVCMEHSQVSGPEHLCEGGCGQVLPFTMFSNNARRNEDWRCLTCIAWDTMQEPSLVPDPLPTGHVSVEERRREPYRPPTDTREFFEECNRPQAPISGPQALGFVNPTESIHRAFNQVVGQTSRYVQTSASRPIESETSSIAGETMSATSSHATSMLPPHLRSAQAQFERLSIREESVSESSKIAPSNTASNLPPHLRPANQVRQSSASSSAGSISTATTVRQGREEAAAGRRIMYNAYDPTGQRHTVIRNPTVASGSASTTSAVYENDADSNIGSENNAPAPEVSYPSSGSRWPRSSELRISQADLRQQSQEPFHASSQWPRSSELRIPQLGVESDE</sequence>
<proteinExistence type="predicted"/>
<name>A0A8H4K7K7_9HYPO</name>
<dbReference type="AlphaFoldDB" id="A0A8H4K7K7"/>
<feature type="compositionally biased region" description="Low complexity" evidence="1">
    <location>
        <begin position="209"/>
        <end position="220"/>
    </location>
</feature>
<comment type="caution">
    <text evidence="3">The sequence shown here is derived from an EMBL/GenBank/DDBJ whole genome shotgun (WGS) entry which is preliminary data.</text>
</comment>
<feature type="region of interest" description="Disordered" evidence="1">
    <location>
        <begin position="1"/>
        <end position="22"/>
    </location>
</feature>
<organism evidence="3 4">
    <name type="scientific">Fusarium austroafricanum</name>
    <dbReference type="NCBI Taxonomy" id="2364996"/>
    <lineage>
        <taxon>Eukaryota</taxon>
        <taxon>Fungi</taxon>
        <taxon>Dikarya</taxon>
        <taxon>Ascomycota</taxon>
        <taxon>Pezizomycotina</taxon>
        <taxon>Sordariomycetes</taxon>
        <taxon>Hypocreomycetidae</taxon>
        <taxon>Hypocreales</taxon>
        <taxon>Nectriaceae</taxon>
        <taxon>Fusarium</taxon>
        <taxon>Fusarium concolor species complex</taxon>
    </lineage>
</organism>
<evidence type="ECO:0000256" key="1">
    <source>
        <dbReference type="SAM" id="MobiDB-lite"/>
    </source>
</evidence>
<feature type="compositionally biased region" description="Polar residues" evidence="1">
    <location>
        <begin position="243"/>
        <end position="256"/>
    </location>
</feature>
<feature type="compositionally biased region" description="Low complexity" evidence="1">
    <location>
        <begin position="270"/>
        <end position="284"/>
    </location>
</feature>
<dbReference type="EMBL" id="JAADJG010000556">
    <property type="protein sequence ID" value="KAF4444253.1"/>
    <property type="molecule type" value="Genomic_DNA"/>
</dbReference>
<reference evidence="3" key="1">
    <citation type="submission" date="2020-01" db="EMBL/GenBank/DDBJ databases">
        <title>Identification and distribution of gene clusters putatively required for synthesis of sphingolipid metabolism inhibitors in phylogenetically diverse species of the filamentous fungus Fusarium.</title>
        <authorList>
            <person name="Kim H.-S."/>
            <person name="Busman M."/>
            <person name="Brown D.W."/>
            <person name="Divon H."/>
            <person name="Uhlig S."/>
            <person name="Proctor R.H."/>
        </authorList>
    </citation>
    <scope>NUCLEOTIDE SEQUENCE</scope>
    <source>
        <strain evidence="3">NRRL 53441</strain>
    </source>
</reference>
<feature type="region of interest" description="Disordered" evidence="1">
    <location>
        <begin position="237"/>
        <end position="292"/>
    </location>
</feature>
<dbReference type="InterPro" id="IPR024630">
    <property type="entry name" value="Stc1"/>
</dbReference>
<accession>A0A8H4K7K7</accession>
<dbReference type="OrthoDB" id="3514033at2759"/>
<evidence type="ECO:0000313" key="4">
    <source>
        <dbReference type="Proteomes" id="UP000605986"/>
    </source>
</evidence>
<feature type="compositionally biased region" description="Polar residues" evidence="1">
    <location>
        <begin position="193"/>
        <end position="206"/>
    </location>
</feature>
<feature type="region of interest" description="Disordered" evidence="1">
    <location>
        <begin position="333"/>
        <end position="402"/>
    </location>
</feature>
<protein>
    <recommendedName>
        <fullName evidence="2">Stc1 domain-containing protein</fullName>
    </recommendedName>
</protein>
<feature type="compositionally biased region" description="Polar residues" evidence="1">
    <location>
        <begin position="370"/>
        <end position="387"/>
    </location>
</feature>
<feature type="region of interest" description="Disordered" evidence="1">
    <location>
        <begin position="193"/>
        <end position="220"/>
    </location>
</feature>